<evidence type="ECO:0000256" key="6">
    <source>
        <dbReference type="PIRSR" id="PIRSR604294-1"/>
    </source>
</evidence>
<keyword evidence="2 6" id="KW-0479">Metal-binding</keyword>
<evidence type="ECO:0000313" key="8">
    <source>
        <dbReference type="Proteomes" id="UP000886520"/>
    </source>
</evidence>
<feature type="binding site" evidence="6">
    <location>
        <position position="550"/>
    </location>
    <ligand>
        <name>Fe cation</name>
        <dbReference type="ChEBI" id="CHEBI:24875"/>
        <note>catalytic</note>
    </ligand>
</feature>
<feature type="binding site" evidence="6">
    <location>
        <position position="361"/>
    </location>
    <ligand>
        <name>Fe cation</name>
        <dbReference type="ChEBI" id="CHEBI:24875"/>
        <note>catalytic</note>
    </ligand>
</feature>
<comment type="caution">
    <text evidence="7">The sequence shown here is derived from an EMBL/GenBank/DDBJ whole genome shotgun (WGS) entry which is preliminary data.</text>
</comment>
<keyword evidence="8" id="KW-1185">Reference proteome</keyword>
<comment type="similarity">
    <text evidence="1">Belongs to the carotenoid oxygenase family.</text>
</comment>
<proteinExistence type="inferred from homology"/>
<organism evidence="7 8">
    <name type="scientific">Adiantum capillus-veneris</name>
    <name type="common">Maidenhair fern</name>
    <dbReference type="NCBI Taxonomy" id="13818"/>
    <lineage>
        <taxon>Eukaryota</taxon>
        <taxon>Viridiplantae</taxon>
        <taxon>Streptophyta</taxon>
        <taxon>Embryophyta</taxon>
        <taxon>Tracheophyta</taxon>
        <taxon>Polypodiopsida</taxon>
        <taxon>Polypodiidae</taxon>
        <taxon>Polypodiales</taxon>
        <taxon>Pteridineae</taxon>
        <taxon>Pteridaceae</taxon>
        <taxon>Vittarioideae</taxon>
        <taxon>Adiantum</taxon>
    </lineage>
</organism>
<accession>A0A9D4UAT7</accession>
<dbReference type="AlphaFoldDB" id="A0A9D4UAT7"/>
<dbReference type="Pfam" id="PF03055">
    <property type="entry name" value="RPE65"/>
    <property type="match status" value="1"/>
</dbReference>
<dbReference type="OrthoDB" id="407010at2759"/>
<evidence type="ECO:0000256" key="2">
    <source>
        <dbReference type="ARBA" id="ARBA00022723"/>
    </source>
</evidence>
<keyword evidence="4" id="KW-0560">Oxidoreductase</keyword>
<dbReference type="GO" id="GO:0009507">
    <property type="term" value="C:chloroplast"/>
    <property type="evidence" value="ECO:0007669"/>
    <property type="project" value="TreeGrafter"/>
</dbReference>
<evidence type="ECO:0000256" key="5">
    <source>
        <dbReference type="ARBA" id="ARBA00023004"/>
    </source>
</evidence>
<dbReference type="GO" id="GO:0046872">
    <property type="term" value="F:metal ion binding"/>
    <property type="evidence" value="ECO:0007669"/>
    <property type="project" value="UniProtKB-KW"/>
</dbReference>
<dbReference type="PANTHER" id="PTHR10543">
    <property type="entry name" value="BETA-CAROTENE DIOXYGENASE"/>
    <property type="match status" value="1"/>
</dbReference>
<dbReference type="Proteomes" id="UP000886520">
    <property type="component" value="Chromosome 20"/>
</dbReference>
<feature type="binding site" evidence="6">
    <location>
        <position position="245"/>
    </location>
    <ligand>
        <name>Fe cation</name>
        <dbReference type="ChEBI" id="CHEBI:24875"/>
        <note>catalytic</note>
    </ligand>
</feature>
<evidence type="ECO:0000256" key="4">
    <source>
        <dbReference type="ARBA" id="ARBA00023002"/>
    </source>
</evidence>
<evidence type="ECO:0000256" key="3">
    <source>
        <dbReference type="ARBA" id="ARBA00022964"/>
    </source>
</evidence>
<comment type="cofactor">
    <cofactor evidence="6">
        <name>Fe(2+)</name>
        <dbReference type="ChEBI" id="CHEBI:29033"/>
    </cofactor>
    <text evidence="6">Binds 1 Fe(2+) ion per subunit.</text>
</comment>
<feature type="binding site" evidence="6">
    <location>
        <position position="294"/>
    </location>
    <ligand>
        <name>Fe cation</name>
        <dbReference type="ChEBI" id="CHEBI:24875"/>
        <note>catalytic</note>
    </ligand>
</feature>
<reference evidence="7" key="1">
    <citation type="submission" date="2021-01" db="EMBL/GenBank/DDBJ databases">
        <title>Adiantum capillus-veneris genome.</title>
        <authorList>
            <person name="Fang Y."/>
            <person name="Liao Q."/>
        </authorList>
    </citation>
    <scope>NUCLEOTIDE SEQUENCE</scope>
    <source>
        <strain evidence="7">H3</strain>
        <tissue evidence="7">Leaf</tissue>
    </source>
</reference>
<dbReference type="GO" id="GO:0016121">
    <property type="term" value="P:carotene catabolic process"/>
    <property type="evidence" value="ECO:0007669"/>
    <property type="project" value="TreeGrafter"/>
</dbReference>
<gene>
    <name evidence="7" type="ORF">GOP47_0021082</name>
</gene>
<keyword evidence="3" id="KW-0223">Dioxygenase</keyword>
<dbReference type="PANTHER" id="PTHR10543:SF24">
    <property type="entry name" value="CAROTENOID ISOMEROOXYGENASE"/>
    <property type="match status" value="1"/>
</dbReference>
<evidence type="ECO:0000313" key="7">
    <source>
        <dbReference type="EMBL" id="KAI5064412.1"/>
    </source>
</evidence>
<name>A0A9D4UAT7_ADICA</name>
<evidence type="ECO:0000256" key="1">
    <source>
        <dbReference type="ARBA" id="ARBA00006787"/>
    </source>
</evidence>
<keyword evidence="5 6" id="KW-0408">Iron</keyword>
<sequence length="558" mass="61607">MCRGAAVASITHPDAVDVSTIANPLLRNAATMKSTIVRNHAASGDLRSGWRPSFRAQAAPAAAAEVAPKPTLTPGYSSWRSVPTHRWEGEPAVQGVIPYWLDGAYLRNGPGQFHVGDHEFKHLFDGYATLVRLHFQKGKLKVTHAQLQSQAYTNAMKLGKPFFREFAEAPKKENLLSYFGDLAGMAFGTTLTDNANTGVVKLGDGRVVCFTETIKGSIQINPDTLETLGKFEYDDRVGGLIHTPHPFVNDEEFITLIPDLLNPGYSIVRMEAGTNTRKVIGRVKCRGNAVGWVHSFPVTENYIVVPEISLKYSVVNLLKSDPCPYYKFDWEPHYESFVHIMDRKTGEEVTSVEVPPFVTFHFINAYEDVDEATGKVRVIADCCEHMNRPTILERMSLASLREDPKDVIPDARLGRLIIPLDGSPTGELVTGVPQDCHGRGLDMCTINPLNMTYKHQYVYACGAHRPAHFPNMLSKIDVVNGKAVNWYEDGGIPSEPFFVPRPGARAEDDGVVLSIVSDNKGESFVIILDGPTFTELARAPLPHGLPYGLHGCWVPNEK</sequence>
<dbReference type="GO" id="GO:0010436">
    <property type="term" value="F:carotenoid dioxygenase activity"/>
    <property type="evidence" value="ECO:0007669"/>
    <property type="project" value="TreeGrafter"/>
</dbReference>
<dbReference type="InterPro" id="IPR004294">
    <property type="entry name" value="Carotenoid_Oase"/>
</dbReference>
<dbReference type="EMBL" id="JABFUD020000020">
    <property type="protein sequence ID" value="KAI5064412.1"/>
    <property type="molecule type" value="Genomic_DNA"/>
</dbReference>
<protein>
    <submittedName>
        <fullName evidence="7">Uncharacterized protein</fullName>
    </submittedName>
</protein>